<dbReference type="OrthoDB" id="5649614at2"/>
<evidence type="ECO:0000313" key="1">
    <source>
        <dbReference type="EMBL" id="KTC98251.1"/>
    </source>
</evidence>
<accession>A0A0W0TS44</accession>
<evidence type="ECO:0000313" key="2">
    <source>
        <dbReference type="Proteomes" id="UP000054773"/>
    </source>
</evidence>
<keyword evidence="2" id="KW-1185">Reference proteome</keyword>
<dbReference type="EMBL" id="LNYA01000023">
    <property type="protein sequence ID" value="KTC98251.1"/>
    <property type="molecule type" value="Genomic_DNA"/>
</dbReference>
<dbReference type="PATRIC" id="fig|448.7.peg.1365"/>
<reference evidence="1 2" key="1">
    <citation type="submission" date="2015-11" db="EMBL/GenBank/DDBJ databases">
        <title>Genomic analysis of 38 Legionella species identifies large and diverse effector repertoires.</title>
        <authorList>
            <person name="Burstein D."/>
            <person name="Amaro F."/>
            <person name="Zusman T."/>
            <person name="Lifshitz Z."/>
            <person name="Cohen O."/>
            <person name="Gilbert J.A."/>
            <person name="Pupko T."/>
            <person name="Shuman H.A."/>
            <person name="Segal G."/>
        </authorList>
    </citation>
    <scope>NUCLEOTIDE SEQUENCE [LARGE SCALE GENOMIC DNA]</scope>
    <source>
        <strain evidence="1 2">SE-32A-C8</strain>
    </source>
</reference>
<proteinExistence type="predicted"/>
<gene>
    <name evidence="1" type="ORF">Lery_1305</name>
</gene>
<sequence length="163" mass="18789">MAYTKKSAERLRDIRNDWFHVAGGVADNAVPDKLDKTKHVEPFWQFRVAIKPTRENAIKAAEALGKLEQFSRDPHPEFKVYIPDENNQLDGWDGTIKGADRAQRGKEICVYMEHEPGKNPGYYENGYPSAEYLKKLMLDMWEALEKAGVEMAYIAPDLVRRQF</sequence>
<organism evidence="1 2">
    <name type="scientific">Legionella erythra</name>
    <dbReference type="NCBI Taxonomy" id="448"/>
    <lineage>
        <taxon>Bacteria</taxon>
        <taxon>Pseudomonadati</taxon>
        <taxon>Pseudomonadota</taxon>
        <taxon>Gammaproteobacteria</taxon>
        <taxon>Legionellales</taxon>
        <taxon>Legionellaceae</taxon>
        <taxon>Legionella</taxon>
    </lineage>
</organism>
<dbReference type="AlphaFoldDB" id="A0A0W0TS44"/>
<dbReference type="Proteomes" id="UP000054773">
    <property type="component" value="Unassembled WGS sequence"/>
</dbReference>
<name>A0A0W0TS44_LEGER</name>
<dbReference type="STRING" id="448.Lery_1305"/>
<comment type="caution">
    <text evidence="1">The sequence shown here is derived from an EMBL/GenBank/DDBJ whole genome shotgun (WGS) entry which is preliminary data.</text>
</comment>
<dbReference type="RefSeq" id="WP_058526443.1">
    <property type="nucleotide sequence ID" value="NZ_CAAAHY010000010.1"/>
</dbReference>
<protein>
    <submittedName>
        <fullName evidence="1">Uncharacterized protein</fullName>
    </submittedName>
</protein>